<feature type="region of interest" description="Disordered" evidence="1">
    <location>
        <begin position="167"/>
        <end position="241"/>
    </location>
</feature>
<dbReference type="Proteomes" id="UP000789831">
    <property type="component" value="Unassembled WGS sequence"/>
</dbReference>
<feature type="non-terminal residue" evidence="2">
    <location>
        <position position="241"/>
    </location>
</feature>
<evidence type="ECO:0000313" key="2">
    <source>
        <dbReference type="EMBL" id="CAG8686172.1"/>
    </source>
</evidence>
<keyword evidence="3" id="KW-1185">Reference proteome</keyword>
<dbReference type="AlphaFoldDB" id="A0A9N9HKY1"/>
<evidence type="ECO:0000313" key="3">
    <source>
        <dbReference type="Proteomes" id="UP000789831"/>
    </source>
</evidence>
<comment type="caution">
    <text evidence="2">The sequence shown here is derived from an EMBL/GenBank/DDBJ whole genome shotgun (WGS) entry which is preliminary data.</text>
</comment>
<proteinExistence type="predicted"/>
<accession>A0A9N9HKY1</accession>
<dbReference type="EMBL" id="CAJVPL010012142">
    <property type="protein sequence ID" value="CAG8686172.1"/>
    <property type="molecule type" value="Genomic_DNA"/>
</dbReference>
<sequence length="241" mass="27616">NTVTAKTKKNFPNYSLAILTPVLTTTRRKNNSIKPLEYVFSWCQEEFELTNGLIDEELEETEENEDYQPNITFIESKKSLESQEEKMKNVLSDSSDDQESGNIIVSDCNTKGPFQLFISPPSITESQAAELSAEERDYQERKEKIKEGLNREFRERSTLVTQLTTISEPPLSPKQSRKIKMSTTLEKIQDTETSEEKNKATSSGTKTRKPTKNIKEKETIKSLLKETHIRINEEPDDSDPD</sequence>
<gene>
    <name evidence="2" type="ORF">AGERDE_LOCUS12887</name>
</gene>
<feature type="non-terminal residue" evidence="2">
    <location>
        <position position="1"/>
    </location>
</feature>
<organism evidence="2 3">
    <name type="scientific">Ambispora gerdemannii</name>
    <dbReference type="NCBI Taxonomy" id="144530"/>
    <lineage>
        <taxon>Eukaryota</taxon>
        <taxon>Fungi</taxon>
        <taxon>Fungi incertae sedis</taxon>
        <taxon>Mucoromycota</taxon>
        <taxon>Glomeromycotina</taxon>
        <taxon>Glomeromycetes</taxon>
        <taxon>Archaeosporales</taxon>
        <taxon>Ambisporaceae</taxon>
        <taxon>Ambispora</taxon>
    </lineage>
</organism>
<feature type="compositionally biased region" description="Basic and acidic residues" evidence="1">
    <location>
        <begin position="187"/>
        <end position="199"/>
    </location>
</feature>
<protein>
    <submittedName>
        <fullName evidence="2">8629_t:CDS:1</fullName>
    </submittedName>
</protein>
<reference evidence="2" key="1">
    <citation type="submission" date="2021-06" db="EMBL/GenBank/DDBJ databases">
        <authorList>
            <person name="Kallberg Y."/>
            <person name="Tangrot J."/>
            <person name="Rosling A."/>
        </authorList>
    </citation>
    <scope>NUCLEOTIDE SEQUENCE</scope>
    <source>
        <strain evidence="2">MT106</strain>
    </source>
</reference>
<feature type="compositionally biased region" description="Basic and acidic residues" evidence="1">
    <location>
        <begin position="213"/>
        <end position="233"/>
    </location>
</feature>
<evidence type="ECO:0000256" key="1">
    <source>
        <dbReference type="SAM" id="MobiDB-lite"/>
    </source>
</evidence>
<name>A0A9N9HKY1_9GLOM</name>